<name>A0AAV2IAU7_LYMST</name>
<dbReference type="PANTHER" id="PTHR22878">
    <property type="entry name" value="DYNEIN HEAVY CHAIN 6, AXONEMAL-LIKE-RELATED"/>
    <property type="match status" value="1"/>
</dbReference>
<accession>A0AAV2IAU7</accession>
<sequence>MMTRHCTMLVGPTGGGKSVVLNVLVQAQTRLGTPTKLYIINPKERPVVELYGVLDPVTRDWTDGLLSNIFR</sequence>
<dbReference type="GO" id="GO:0051959">
    <property type="term" value="F:dynein light intermediate chain binding"/>
    <property type="evidence" value="ECO:0007669"/>
    <property type="project" value="InterPro"/>
</dbReference>
<gene>
    <name evidence="1" type="ORF">GSLYS_00017443001</name>
</gene>
<comment type="caution">
    <text evidence="1">The sequence shown here is derived from an EMBL/GenBank/DDBJ whole genome shotgun (WGS) entry which is preliminary data.</text>
</comment>
<dbReference type="InterPro" id="IPR026983">
    <property type="entry name" value="DHC"/>
</dbReference>
<dbReference type="EMBL" id="CAXITT010000585">
    <property type="protein sequence ID" value="CAL1543930.1"/>
    <property type="molecule type" value="Genomic_DNA"/>
</dbReference>
<protein>
    <submittedName>
        <fullName evidence="1">Uncharacterized protein</fullName>
    </submittedName>
</protein>
<organism evidence="1 2">
    <name type="scientific">Lymnaea stagnalis</name>
    <name type="common">Great pond snail</name>
    <name type="synonym">Helix stagnalis</name>
    <dbReference type="NCBI Taxonomy" id="6523"/>
    <lineage>
        <taxon>Eukaryota</taxon>
        <taxon>Metazoa</taxon>
        <taxon>Spiralia</taxon>
        <taxon>Lophotrochozoa</taxon>
        <taxon>Mollusca</taxon>
        <taxon>Gastropoda</taxon>
        <taxon>Heterobranchia</taxon>
        <taxon>Euthyneura</taxon>
        <taxon>Panpulmonata</taxon>
        <taxon>Hygrophila</taxon>
        <taxon>Lymnaeoidea</taxon>
        <taxon>Lymnaeidae</taxon>
        <taxon>Lymnaea</taxon>
    </lineage>
</organism>
<dbReference type="GO" id="GO:0007018">
    <property type="term" value="P:microtubule-based movement"/>
    <property type="evidence" value="ECO:0007669"/>
    <property type="project" value="InterPro"/>
</dbReference>
<reference evidence="1 2" key="1">
    <citation type="submission" date="2024-04" db="EMBL/GenBank/DDBJ databases">
        <authorList>
            <consortium name="Genoscope - CEA"/>
            <person name="William W."/>
        </authorList>
    </citation>
    <scope>NUCLEOTIDE SEQUENCE [LARGE SCALE GENOMIC DNA]</scope>
</reference>
<dbReference type="SUPFAM" id="SSF52540">
    <property type="entry name" value="P-loop containing nucleoside triphosphate hydrolases"/>
    <property type="match status" value="1"/>
</dbReference>
<dbReference type="GO" id="GO:0045505">
    <property type="term" value="F:dynein intermediate chain binding"/>
    <property type="evidence" value="ECO:0007669"/>
    <property type="project" value="InterPro"/>
</dbReference>
<dbReference type="PANTHER" id="PTHR22878:SF63">
    <property type="entry name" value="DYNEIN AXONEMAL HEAVY CHAIN 10"/>
    <property type="match status" value="1"/>
</dbReference>
<dbReference type="Proteomes" id="UP001497497">
    <property type="component" value="Unassembled WGS sequence"/>
</dbReference>
<dbReference type="InterPro" id="IPR027417">
    <property type="entry name" value="P-loop_NTPase"/>
</dbReference>
<evidence type="ECO:0000313" key="1">
    <source>
        <dbReference type="EMBL" id="CAL1543930.1"/>
    </source>
</evidence>
<proteinExistence type="predicted"/>
<dbReference type="AlphaFoldDB" id="A0AAV2IAU7"/>
<dbReference type="GO" id="GO:0030286">
    <property type="term" value="C:dynein complex"/>
    <property type="evidence" value="ECO:0007669"/>
    <property type="project" value="InterPro"/>
</dbReference>
<evidence type="ECO:0000313" key="2">
    <source>
        <dbReference type="Proteomes" id="UP001497497"/>
    </source>
</evidence>
<dbReference type="Gene3D" id="3.40.50.300">
    <property type="entry name" value="P-loop containing nucleotide triphosphate hydrolases"/>
    <property type="match status" value="1"/>
</dbReference>
<keyword evidence="2" id="KW-1185">Reference proteome</keyword>